<proteinExistence type="predicted"/>
<protein>
    <submittedName>
        <fullName evidence="1">Uncharacterized protein</fullName>
    </submittedName>
</protein>
<dbReference type="EMBL" id="DF974308">
    <property type="protein sequence ID" value="GAU47380.1"/>
    <property type="molecule type" value="Genomic_DNA"/>
</dbReference>
<reference evidence="2" key="1">
    <citation type="journal article" date="2017" name="Front. Plant Sci.">
        <title>Climate Clever Clovers: New Paradigm to Reduce the Environmental Footprint of Ruminants by Breeding Low Methanogenic Forages Utilizing Haplotype Variation.</title>
        <authorList>
            <person name="Kaur P."/>
            <person name="Appels R."/>
            <person name="Bayer P.E."/>
            <person name="Keeble-Gagnere G."/>
            <person name="Wang J."/>
            <person name="Hirakawa H."/>
            <person name="Shirasawa K."/>
            <person name="Vercoe P."/>
            <person name="Stefanova K."/>
            <person name="Durmic Z."/>
            <person name="Nichols P."/>
            <person name="Revell C."/>
            <person name="Isobe S.N."/>
            <person name="Edwards D."/>
            <person name="Erskine W."/>
        </authorList>
    </citation>
    <scope>NUCLEOTIDE SEQUENCE [LARGE SCALE GENOMIC DNA]</scope>
    <source>
        <strain evidence="2">cv. Daliak</strain>
    </source>
</reference>
<organism evidence="1 2">
    <name type="scientific">Trifolium subterraneum</name>
    <name type="common">Subterranean clover</name>
    <dbReference type="NCBI Taxonomy" id="3900"/>
    <lineage>
        <taxon>Eukaryota</taxon>
        <taxon>Viridiplantae</taxon>
        <taxon>Streptophyta</taxon>
        <taxon>Embryophyta</taxon>
        <taxon>Tracheophyta</taxon>
        <taxon>Spermatophyta</taxon>
        <taxon>Magnoliopsida</taxon>
        <taxon>eudicotyledons</taxon>
        <taxon>Gunneridae</taxon>
        <taxon>Pentapetalae</taxon>
        <taxon>rosids</taxon>
        <taxon>fabids</taxon>
        <taxon>Fabales</taxon>
        <taxon>Fabaceae</taxon>
        <taxon>Papilionoideae</taxon>
        <taxon>50 kb inversion clade</taxon>
        <taxon>NPAAA clade</taxon>
        <taxon>Hologalegina</taxon>
        <taxon>IRL clade</taxon>
        <taxon>Trifolieae</taxon>
        <taxon>Trifolium</taxon>
    </lineage>
</organism>
<accession>A0A2Z6PBQ7</accession>
<dbReference type="AlphaFoldDB" id="A0A2Z6PBQ7"/>
<dbReference type="Proteomes" id="UP000242715">
    <property type="component" value="Unassembled WGS sequence"/>
</dbReference>
<gene>
    <name evidence="1" type="ORF">TSUD_83130</name>
</gene>
<evidence type="ECO:0000313" key="2">
    <source>
        <dbReference type="Proteomes" id="UP000242715"/>
    </source>
</evidence>
<evidence type="ECO:0000313" key="1">
    <source>
        <dbReference type="EMBL" id="GAU47380.1"/>
    </source>
</evidence>
<name>A0A2Z6PBQ7_TRISU</name>
<sequence length="178" mass="20219">MCPSFPPIRFLYHRFAPLRPSSPPLGFCALSLSKKPSLLTTPWIPNLRFDSATHHQDEKTSQLMVNLKPPTLPPLEPPPTGFCLNHFSTDELLVTDCVFCRPHQNRHGCIGLGSSLLGWCLLICLNKDLCLWKRRAWQFHLVLLRPISATTSCFNFLPTSWSILTSLRPLIVEMSLQQ</sequence>
<keyword evidence="2" id="KW-1185">Reference proteome</keyword>